<evidence type="ECO:0000256" key="6">
    <source>
        <dbReference type="SAM" id="Phobius"/>
    </source>
</evidence>
<feature type="transmembrane region" description="Helical" evidence="6">
    <location>
        <begin position="12"/>
        <end position="34"/>
    </location>
</feature>
<comment type="similarity">
    <text evidence="2">Belongs to the GtrA family.</text>
</comment>
<keyword evidence="4 6" id="KW-1133">Transmembrane helix</keyword>
<dbReference type="GO" id="GO:0005886">
    <property type="term" value="C:plasma membrane"/>
    <property type="evidence" value="ECO:0007669"/>
    <property type="project" value="TreeGrafter"/>
</dbReference>
<evidence type="ECO:0000313" key="8">
    <source>
        <dbReference type="EMBL" id="TXN31985.1"/>
    </source>
</evidence>
<reference evidence="8 9" key="1">
    <citation type="submission" date="2019-08" db="EMBL/GenBank/DDBJ databases">
        <title>Bacterial whole genome sequence for Glaciihabitans sp. CHu50b-6-2.</title>
        <authorList>
            <person name="Jin L."/>
        </authorList>
    </citation>
    <scope>NUCLEOTIDE SEQUENCE [LARGE SCALE GENOMIC DNA]</scope>
    <source>
        <strain evidence="8 9">CHu50b-6-2</strain>
    </source>
</reference>
<sequence>MSRESRVALGRQLLSFILVGGVGLVVDIAVFNALRTTVLEPSLVHGGPVIAKAISTSLAILVNWTGNRLWTFRSQRRTDVLREGIEFAVVSAAGMVIALGCLWVSHYLLGYTSIIADNIATNVVGLALGTAFRFVAYRWWVYSARRRNPVAQLAPLREPKIAAR</sequence>
<evidence type="ECO:0000256" key="3">
    <source>
        <dbReference type="ARBA" id="ARBA00022692"/>
    </source>
</evidence>
<dbReference type="InterPro" id="IPR051401">
    <property type="entry name" value="GtrA_CellWall_Glycosyl"/>
</dbReference>
<keyword evidence="3 6" id="KW-0812">Transmembrane</keyword>
<keyword evidence="9" id="KW-1185">Reference proteome</keyword>
<dbReference type="PANTHER" id="PTHR38459">
    <property type="entry name" value="PROPHAGE BACTOPRENOL-LINKED GLUCOSE TRANSLOCASE HOMOLOG"/>
    <property type="match status" value="1"/>
</dbReference>
<gene>
    <name evidence="8" type="ORF">FVP33_03420</name>
</gene>
<name>A0A5C8UWD2_9MICO</name>
<evidence type="ECO:0000259" key="7">
    <source>
        <dbReference type="Pfam" id="PF04138"/>
    </source>
</evidence>
<evidence type="ECO:0000256" key="4">
    <source>
        <dbReference type="ARBA" id="ARBA00022989"/>
    </source>
</evidence>
<protein>
    <submittedName>
        <fullName evidence="8">GtrA family protein</fullName>
    </submittedName>
</protein>
<feature type="transmembrane region" description="Helical" evidence="6">
    <location>
        <begin position="87"/>
        <end position="107"/>
    </location>
</feature>
<dbReference type="Proteomes" id="UP000321379">
    <property type="component" value="Unassembled WGS sequence"/>
</dbReference>
<dbReference type="RefSeq" id="WP_147782234.1">
    <property type="nucleotide sequence ID" value="NZ_VRMG01000004.1"/>
</dbReference>
<feature type="transmembrane region" description="Helical" evidence="6">
    <location>
        <begin position="46"/>
        <end position="66"/>
    </location>
</feature>
<comment type="caution">
    <text evidence="8">The sequence shown here is derived from an EMBL/GenBank/DDBJ whole genome shotgun (WGS) entry which is preliminary data.</text>
</comment>
<organism evidence="8 9">
    <name type="scientific">Lacisediminihabitans profunda</name>
    <dbReference type="NCBI Taxonomy" id="2594790"/>
    <lineage>
        <taxon>Bacteria</taxon>
        <taxon>Bacillati</taxon>
        <taxon>Actinomycetota</taxon>
        <taxon>Actinomycetes</taxon>
        <taxon>Micrococcales</taxon>
        <taxon>Microbacteriaceae</taxon>
        <taxon>Lacisediminihabitans</taxon>
    </lineage>
</organism>
<keyword evidence="5 6" id="KW-0472">Membrane</keyword>
<proteinExistence type="inferred from homology"/>
<feature type="transmembrane region" description="Helical" evidence="6">
    <location>
        <begin position="119"/>
        <end position="140"/>
    </location>
</feature>
<comment type="subcellular location">
    <subcellularLocation>
        <location evidence="1">Membrane</location>
        <topology evidence="1">Multi-pass membrane protein</topology>
    </subcellularLocation>
</comment>
<dbReference type="EMBL" id="VRMG01000004">
    <property type="protein sequence ID" value="TXN31985.1"/>
    <property type="molecule type" value="Genomic_DNA"/>
</dbReference>
<evidence type="ECO:0000313" key="9">
    <source>
        <dbReference type="Proteomes" id="UP000321379"/>
    </source>
</evidence>
<dbReference type="GO" id="GO:0000271">
    <property type="term" value="P:polysaccharide biosynthetic process"/>
    <property type="evidence" value="ECO:0007669"/>
    <property type="project" value="InterPro"/>
</dbReference>
<evidence type="ECO:0000256" key="2">
    <source>
        <dbReference type="ARBA" id="ARBA00009399"/>
    </source>
</evidence>
<dbReference type="PANTHER" id="PTHR38459:SF1">
    <property type="entry name" value="PROPHAGE BACTOPRENOL-LINKED GLUCOSE TRANSLOCASE HOMOLOG"/>
    <property type="match status" value="1"/>
</dbReference>
<dbReference type="Pfam" id="PF04138">
    <property type="entry name" value="GtrA_DPMS_TM"/>
    <property type="match status" value="1"/>
</dbReference>
<dbReference type="AlphaFoldDB" id="A0A5C8UWD2"/>
<feature type="domain" description="GtrA/DPMS transmembrane" evidence="7">
    <location>
        <begin position="16"/>
        <end position="141"/>
    </location>
</feature>
<accession>A0A5C8UWD2</accession>
<dbReference type="InterPro" id="IPR007267">
    <property type="entry name" value="GtrA_DPMS_TM"/>
</dbReference>
<evidence type="ECO:0000256" key="5">
    <source>
        <dbReference type="ARBA" id="ARBA00023136"/>
    </source>
</evidence>
<evidence type="ECO:0000256" key="1">
    <source>
        <dbReference type="ARBA" id="ARBA00004141"/>
    </source>
</evidence>